<keyword evidence="6" id="KW-1185">Reference proteome</keyword>
<evidence type="ECO:0000313" key="7">
    <source>
        <dbReference type="RefSeq" id="XP_008796347.2"/>
    </source>
</evidence>
<organism evidence="6 7">
    <name type="scientific">Phoenix dactylifera</name>
    <name type="common">Date palm</name>
    <dbReference type="NCBI Taxonomy" id="42345"/>
    <lineage>
        <taxon>Eukaryota</taxon>
        <taxon>Viridiplantae</taxon>
        <taxon>Streptophyta</taxon>
        <taxon>Embryophyta</taxon>
        <taxon>Tracheophyta</taxon>
        <taxon>Spermatophyta</taxon>
        <taxon>Magnoliopsida</taxon>
        <taxon>Liliopsida</taxon>
        <taxon>Arecaceae</taxon>
        <taxon>Coryphoideae</taxon>
        <taxon>Phoeniceae</taxon>
        <taxon>Phoenix</taxon>
    </lineage>
</organism>
<reference evidence="7" key="2">
    <citation type="submission" date="2025-08" db="UniProtKB">
        <authorList>
            <consortium name="RefSeq"/>
        </authorList>
    </citation>
    <scope>IDENTIFICATION</scope>
    <source>
        <tissue evidence="7">Young leaves</tissue>
    </source>
</reference>
<comment type="similarity">
    <text evidence="2">Belongs to the Rho GDI family.</text>
</comment>
<feature type="compositionally biased region" description="Acidic residues" evidence="5">
    <location>
        <begin position="85"/>
        <end position="99"/>
    </location>
</feature>
<proteinExistence type="inferred from homology"/>
<evidence type="ECO:0000256" key="4">
    <source>
        <dbReference type="ARBA" id="ARBA00022490"/>
    </source>
</evidence>
<keyword evidence="4" id="KW-0963">Cytoplasm</keyword>
<dbReference type="GeneID" id="103711835"/>
<dbReference type="OrthoDB" id="1683373at2759"/>
<keyword evidence="3" id="KW-0343">GTPase activation</keyword>
<dbReference type="GO" id="GO:0007266">
    <property type="term" value="P:Rho protein signal transduction"/>
    <property type="evidence" value="ECO:0007669"/>
    <property type="project" value="InterPro"/>
</dbReference>
<dbReference type="KEGG" id="pda:103711835"/>
<name>A0A8B7CCP2_PHODC</name>
<dbReference type="PANTHER" id="PTHR10980">
    <property type="entry name" value="RHO GDP-DISSOCIATION INHIBITOR"/>
    <property type="match status" value="1"/>
</dbReference>
<dbReference type="SUPFAM" id="SSF81296">
    <property type="entry name" value="E set domains"/>
    <property type="match status" value="1"/>
</dbReference>
<dbReference type="GO" id="GO:0005094">
    <property type="term" value="F:Rho GDP-dissociation inhibitor activity"/>
    <property type="evidence" value="ECO:0007669"/>
    <property type="project" value="InterPro"/>
</dbReference>
<feature type="region of interest" description="Disordered" evidence="5">
    <location>
        <begin position="69"/>
        <end position="117"/>
    </location>
</feature>
<evidence type="ECO:0000313" key="6">
    <source>
        <dbReference type="Proteomes" id="UP000228380"/>
    </source>
</evidence>
<dbReference type="InterPro" id="IPR014756">
    <property type="entry name" value="Ig_E-set"/>
</dbReference>
<evidence type="ECO:0000256" key="1">
    <source>
        <dbReference type="ARBA" id="ARBA00004496"/>
    </source>
</evidence>
<reference evidence="6" key="1">
    <citation type="journal article" date="2019" name="Nat. Commun.">
        <title>Genome-wide association mapping of date palm fruit traits.</title>
        <authorList>
            <person name="Hazzouri K.M."/>
            <person name="Gros-Balthazard M."/>
            <person name="Flowers J.M."/>
            <person name="Copetti D."/>
            <person name="Lemansour A."/>
            <person name="Lebrun M."/>
            <person name="Masmoudi K."/>
            <person name="Ferrand S."/>
            <person name="Dhar M.I."/>
            <person name="Fresquez Z.A."/>
            <person name="Rosas U."/>
            <person name="Zhang J."/>
            <person name="Talag J."/>
            <person name="Lee S."/>
            <person name="Kudrna D."/>
            <person name="Powell R.F."/>
            <person name="Leitch I.J."/>
            <person name="Krueger R.R."/>
            <person name="Wing R.A."/>
            <person name="Amiri K.M.A."/>
            <person name="Purugganan M.D."/>
        </authorList>
    </citation>
    <scope>NUCLEOTIDE SEQUENCE [LARGE SCALE GENOMIC DNA]</scope>
    <source>
        <strain evidence="6">cv. Khalas</strain>
    </source>
</reference>
<dbReference type="AlphaFoldDB" id="A0A8B7CCP2"/>
<dbReference type="Pfam" id="PF02115">
    <property type="entry name" value="Rho_GDI"/>
    <property type="match status" value="1"/>
</dbReference>
<dbReference type="RefSeq" id="XP_008796347.2">
    <property type="nucleotide sequence ID" value="XM_008798125.4"/>
</dbReference>
<gene>
    <name evidence="7" type="primary">LOC103711835</name>
</gene>
<dbReference type="InterPro" id="IPR000406">
    <property type="entry name" value="Rho_GDI"/>
</dbReference>
<dbReference type="GO" id="GO:0016020">
    <property type="term" value="C:membrane"/>
    <property type="evidence" value="ECO:0007669"/>
    <property type="project" value="TreeGrafter"/>
</dbReference>
<evidence type="ECO:0000256" key="5">
    <source>
        <dbReference type="SAM" id="MobiDB-lite"/>
    </source>
</evidence>
<comment type="subcellular location">
    <subcellularLocation>
        <location evidence="1">Cytoplasm</location>
    </subcellularLocation>
</comment>
<dbReference type="FunFam" id="2.70.50.30:FF:000004">
    <property type="entry name" value="Rho GDP-dissociation inhibitor 1"/>
    <property type="match status" value="1"/>
</dbReference>
<dbReference type="GO" id="GO:0005829">
    <property type="term" value="C:cytosol"/>
    <property type="evidence" value="ECO:0007669"/>
    <property type="project" value="TreeGrafter"/>
</dbReference>
<dbReference type="GO" id="GO:0005096">
    <property type="term" value="F:GTPase activator activity"/>
    <property type="evidence" value="ECO:0007669"/>
    <property type="project" value="UniProtKB-KW"/>
</dbReference>
<dbReference type="PRINTS" id="PR00492">
    <property type="entry name" value="RHOGDI"/>
</dbReference>
<dbReference type="InterPro" id="IPR024792">
    <property type="entry name" value="RhoGDI_dom_sf"/>
</dbReference>
<evidence type="ECO:0000256" key="2">
    <source>
        <dbReference type="ARBA" id="ARBA00009758"/>
    </source>
</evidence>
<dbReference type="Gene3D" id="2.70.50.30">
    <property type="entry name" value="Coagulation Factor XIII, subunit A, domain 1"/>
    <property type="match status" value="1"/>
</dbReference>
<sequence>MMIHPHSNTYKHLRTPLSFSSLRGPRFWCPKPSWFRSERRVLATMEGERRAEAGSSSASRTLRDVLATATGSGDDALVDEKNAELDEEEVEGEEDEEGAADGFVPGPLIPLKEQLEKDKDDESLRRWKEKLLGCLEGEFNGQMEPEVAFHSIGIVSESCAETITPLPVAENQSRVLFILKEGSQYRLKLTFSVKHNIVSGLTYSNTVWKKGLQVDQRKGMLGTFAPQRGPYEHLLEEETTPSGSLARGIYSAKLKFEDDDKRCHLELDYCFEIKKR</sequence>
<accession>A0A8B7CCP2</accession>
<protein>
    <submittedName>
        <fullName evidence="7">Rho GDP-dissociation inhibitor 1-like</fullName>
    </submittedName>
</protein>
<evidence type="ECO:0000256" key="3">
    <source>
        <dbReference type="ARBA" id="ARBA00022468"/>
    </source>
</evidence>
<dbReference type="PANTHER" id="PTHR10980:SF49">
    <property type="entry name" value="RHO GDP-DISSOCIATION INHIBITOR 1-LIKE"/>
    <property type="match status" value="1"/>
</dbReference>
<dbReference type="Proteomes" id="UP000228380">
    <property type="component" value="Chromosome 17"/>
</dbReference>